<dbReference type="OrthoDB" id="7930430at2759"/>
<evidence type="ECO:0000259" key="9">
    <source>
        <dbReference type="PROSITE" id="PS50157"/>
    </source>
</evidence>
<evidence type="ECO:0000313" key="11">
    <source>
        <dbReference type="Proteomes" id="UP000593567"/>
    </source>
</evidence>
<comment type="caution">
    <text evidence="10">The sequence shown here is derived from an EMBL/GenBank/DDBJ whole genome shotgun (WGS) entry which is preliminary data.</text>
</comment>
<feature type="domain" description="C2H2-type" evidence="9">
    <location>
        <begin position="744"/>
        <end position="767"/>
    </location>
</feature>
<dbReference type="PANTHER" id="PTHR16515">
    <property type="entry name" value="PR DOMAIN ZINC FINGER PROTEIN"/>
    <property type="match status" value="1"/>
</dbReference>
<dbReference type="InterPro" id="IPR050331">
    <property type="entry name" value="Zinc_finger"/>
</dbReference>
<dbReference type="Gene3D" id="3.30.160.60">
    <property type="entry name" value="Classic Zinc Finger"/>
    <property type="match status" value="6"/>
</dbReference>
<evidence type="ECO:0000256" key="4">
    <source>
        <dbReference type="ARBA" id="ARBA00022771"/>
    </source>
</evidence>
<dbReference type="GO" id="GO:0008270">
    <property type="term" value="F:zinc ion binding"/>
    <property type="evidence" value="ECO:0007669"/>
    <property type="project" value="UniProtKB-KW"/>
</dbReference>
<feature type="domain" description="C2H2-type" evidence="9">
    <location>
        <begin position="566"/>
        <end position="589"/>
    </location>
</feature>
<keyword evidence="5" id="KW-0862">Zinc</keyword>
<evidence type="ECO:0000256" key="3">
    <source>
        <dbReference type="ARBA" id="ARBA00022737"/>
    </source>
</evidence>
<keyword evidence="11" id="KW-1185">Reference proteome</keyword>
<proteinExistence type="predicted"/>
<feature type="domain" description="C2H2-type" evidence="9">
    <location>
        <begin position="507"/>
        <end position="535"/>
    </location>
</feature>
<feature type="domain" description="C2H2-type" evidence="9">
    <location>
        <begin position="640"/>
        <end position="668"/>
    </location>
</feature>
<dbReference type="InterPro" id="IPR036236">
    <property type="entry name" value="Znf_C2H2_sf"/>
</dbReference>
<dbReference type="EMBL" id="VXIV02002169">
    <property type="protein sequence ID" value="KAF6026984.1"/>
    <property type="molecule type" value="Genomic_DNA"/>
</dbReference>
<organism evidence="10 11">
    <name type="scientific">Bugula neritina</name>
    <name type="common">Brown bryozoan</name>
    <name type="synonym">Sertularia neritina</name>
    <dbReference type="NCBI Taxonomy" id="10212"/>
    <lineage>
        <taxon>Eukaryota</taxon>
        <taxon>Metazoa</taxon>
        <taxon>Spiralia</taxon>
        <taxon>Lophotrochozoa</taxon>
        <taxon>Bryozoa</taxon>
        <taxon>Gymnolaemata</taxon>
        <taxon>Cheilostomatida</taxon>
        <taxon>Flustrina</taxon>
        <taxon>Buguloidea</taxon>
        <taxon>Bugulidae</taxon>
        <taxon>Bugula</taxon>
    </lineage>
</organism>
<dbReference type="GO" id="GO:0010468">
    <property type="term" value="P:regulation of gene expression"/>
    <property type="evidence" value="ECO:0007669"/>
    <property type="project" value="TreeGrafter"/>
</dbReference>
<evidence type="ECO:0000256" key="6">
    <source>
        <dbReference type="ARBA" id="ARBA00023242"/>
    </source>
</evidence>
<accession>A0A7J7JN06</accession>
<name>A0A7J7JN06_BUGNE</name>
<feature type="domain" description="C2H2-type" evidence="9">
    <location>
        <begin position="148"/>
        <end position="175"/>
    </location>
</feature>
<feature type="compositionally biased region" description="Polar residues" evidence="8">
    <location>
        <begin position="290"/>
        <end position="300"/>
    </location>
</feature>
<sequence>MYKEALHEHQLHCGQPKKEEVIPSESVSASDKVKTDEIEQWKCLSCGVKYDQELQFLLHVASHEVSHANRCNMCSLSFQSAADVCMHMVKYHKLFLTTGLREGADSEEDSDDDDTAVSLEKSKADEKSNINTTTRKASFPNVNDVSGTKCLVCNRQFKTLAILKRHYGIHDGSYPSICLICGIGFGKLKDFKKHKANVHMPSKSPAPFTCPKCDGVFDKKYLLAHHIDLCICSKYGAVMQCLFCTKTFDTWNKLKSHEWSHINRCSFCNEKITVYSKRVEHVTYCPKNPNNKGSQLSSRGVSLPSKENARKSTNPSNAASSTNKKKFKCKECCATYTSMQSLKRHELLHEQAEYRCRICGGKFVSLLAKNRHILQHHRSADTKIRAAVKKETVKDVFEEPAMMKTYFTCDKCDKCFPSKEEKDTHDRTVHTTPVKVFNCKLCDKRFPSKFARRRHMQKSHSGADAQAPSLSCHICGKRFPSNFAKLQHLKKIHQLVETAPPVLKKERRCKICGAVFEHKAELKAHRRTEHAQEVKANSIDLMPHMLVLGMLSQPPALLNDGKIKLKTCKLCGDQFHGKAELKAHVQSVHHDPVLLAQGIDPATIDRIQPNTFSDTGAASHRHNSDMRDGDVSDSRRHKVRECKECNLIFVSKSELKAHRKSEHKEGKLEYPVYTLEEETPQVLETKPPVSRVGDVVLPDVQSIRAQNVVRVLGAPPPPPPVASLPAVLSTPSPAVPTTDNALPFKCEHCSKTFKLRISLNQHHMKAHPWIP</sequence>
<keyword evidence="6" id="KW-0539">Nucleus</keyword>
<feature type="domain" description="C2H2-type" evidence="9">
    <location>
        <begin position="437"/>
        <end position="465"/>
    </location>
</feature>
<dbReference type="Proteomes" id="UP000593567">
    <property type="component" value="Unassembled WGS sequence"/>
</dbReference>
<evidence type="ECO:0000256" key="2">
    <source>
        <dbReference type="ARBA" id="ARBA00022723"/>
    </source>
</evidence>
<feature type="domain" description="C2H2-type" evidence="9">
    <location>
        <begin position="327"/>
        <end position="354"/>
    </location>
</feature>
<evidence type="ECO:0000313" key="10">
    <source>
        <dbReference type="EMBL" id="KAF6026984.1"/>
    </source>
</evidence>
<evidence type="ECO:0000256" key="7">
    <source>
        <dbReference type="PROSITE-ProRule" id="PRU00042"/>
    </source>
</evidence>
<dbReference type="PROSITE" id="PS50157">
    <property type="entry name" value="ZINC_FINGER_C2H2_2"/>
    <property type="match status" value="9"/>
</dbReference>
<comment type="subcellular location">
    <subcellularLocation>
        <location evidence="1">Nucleus</location>
    </subcellularLocation>
</comment>
<dbReference type="SMART" id="SM00355">
    <property type="entry name" value="ZnF_C2H2"/>
    <property type="match status" value="15"/>
</dbReference>
<feature type="region of interest" description="Disordered" evidence="8">
    <location>
        <begin position="612"/>
        <end position="635"/>
    </location>
</feature>
<gene>
    <name evidence="10" type="ORF">EB796_014705</name>
</gene>
<dbReference type="PANTHER" id="PTHR16515:SF49">
    <property type="entry name" value="GASTRULA ZINC FINGER PROTEIN XLCGF49.1-LIKE-RELATED"/>
    <property type="match status" value="1"/>
</dbReference>
<dbReference type="GO" id="GO:0005634">
    <property type="term" value="C:nucleus"/>
    <property type="evidence" value="ECO:0007669"/>
    <property type="project" value="UniProtKB-SubCell"/>
</dbReference>
<keyword evidence="4 7" id="KW-0863">Zinc-finger</keyword>
<feature type="compositionally biased region" description="Acidic residues" evidence="8">
    <location>
        <begin position="105"/>
        <end position="115"/>
    </location>
</feature>
<feature type="compositionally biased region" description="Low complexity" evidence="8">
    <location>
        <begin position="311"/>
        <end position="322"/>
    </location>
</feature>
<feature type="region of interest" description="Disordered" evidence="8">
    <location>
        <begin position="103"/>
        <end position="129"/>
    </location>
</feature>
<evidence type="ECO:0000256" key="5">
    <source>
        <dbReference type="ARBA" id="ARBA00022833"/>
    </source>
</evidence>
<reference evidence="10" key="1">
    <citation type="submission" date="2020-06" db="EMBL/GenBank/DDBJ databases">
        <title>Draft genome of Bugula neritina, a colonial animal packing powerful symbionts and potential medicines.</title>
        <authorList>
            <person name="Rayko M."/>
        </authorList>
    </citation>
    <scope>NUCLEOTIDE SEQUENCE [LARGE SCALE GENOMIC DNA]</scope>
    <source>
        <strain evidence="10">Kwan_BN1</strain>
    </source>
</reference>
<feature type="domain" description="C2H2-type" evidence="9">
    <location>
        <begin position="470"/>
        <end position="493"/>
    </location>
</feature>
<feature type="region of interest" description="Disordered" evidence="8">
    <location>
        <begin position="290"/>
        <end position="322"/>
    </location>
</feature>
<feature type="domain" description="C2H2-type" evidence="9">
    <location>
        <begin position="407"/>
        <end position="435"/>
    </location>
</feature>
<dbReference type="PROSITE" id="PS00028">
    <property type="entry name" value="ZINC_FINGER_C2H2_1"/>
    <property type="match status" value="13"/>
</dbReference>
<keyword evidence="2" id="KW-0479">Metal-binding</keyword>
<feature type="compositionally biased region" description="Basic and acidic residues" evidence="8">
    <location>
        <begin position="622"/>
        <end position="634"/>
    </location>
</feature>
<protein>
    <recommendedName>
        <fullName evidence="9">C2H2-type domain-containing protein</fullName>
    </recommendedName>
</protein>
<keyword evidence="3" id="KW-0677">Repeat</keyword>
<evidence type="ECO:0000256" key="1">
    <source>
        <dbReference type="ARBA" id="ARBA00004123"/>
    </source>
</evidence>
<dbReference type="InterPro" id="IPR013087">
    <property type="entry name" value="Znf_C2H2_type"/>
</dbReference>
<dbReference type="AlphaFoldDB" id="A0A7J7JN06"/>
<dbReference type="SUPFAM" id="SSF57667">
    <property type="entry name" value="beta-beta-alpha zinc fingers"/>
    <property type="match status" value="4"/>
</dbReference>
<evidence type="ECO:0000256" key="8">
    <source>
        <dbReference type="SAM" id="MobiDB-lite"/>
    </source>
</evidence>
<dbReference type="Pfam" id="PF00096">
    <property type="entry name" value="zf-C2H2"/>
    <property type="match status" value="3"/>
</dbReference>